<reference evidence="2" key="2">
    <citation type="submission" date="2020-07" db="EMBL/GenBank/DDBJ databases">
        <authorList>
            <person name="Vera ALvarez R."/>
            <person name="Arias-Moreno D.M."/>
            <person name="Jimenez-Jacinto V."/>
            <person name="Jimenez-Bremont J.F."/>
            <person name="Swaminathan K."/>
            <person name="Moose S.P."/>
            <person name="Guerrero-Gonzalez M.L."/>
            <person name="Marino-Ramirez L."/>
            <person name="Landsman D."/>
            <person name="Rodriguez-Kessler M."/>
            <person name="Delgado-Sanchez P."/>
        </authorList>
    </citation>
    <scope>NUCLEOTIDE SEQUENCE</scope>
    <source>
        <tissue evidence="2">Cladode</tissue>
    </source>
</reference>
<name>A0A7C9CJ92_OPUST</name>
<evidence type="ECO:0000313" key="2">
    <source>
        <dbReference type="EMBL" id="MBA4619521.1"/>
    </source>
</evidence>
<dbReference type="SUPFAM" id="SSF46565">
    <property type="entry name" value="Chaperone J-domain"/>
    <property type="match status" value="1"/>
</dbReference>
<feature type="domain" description="J" evidence="1">
    <location>
        <begin position="67"/>
        <end position="126"/>
    </location>
</feature>
<dbReference type="Pfam" id="PF00226">
    <property type="entry name" value="DnaJ"/>
    <property type="match status" value="1"/>
</dbReference>
<dbReference type="Gene3D" id="1.10.287.110">
    <property type="entry name" value="DnaJ domain"/>
    <property type="match status" value="1"/>
</dbReference>
<proteinExistence type="predicted"/>
<evidence type="ECO:0000259" key="1">
    <source>
        <dbReference type="PROSITE" id="PS50076"/>
    </source>
</evidence>
<dbReference type="InterPro" id="IPR001623">
    <property type="entry name" value="DnaJ_domain"/>
</dbReference>
<dbReference type="PRINTS" id="PR00625">
    <property type="entry name" value="JDOMAIN"/>
</dbReference>
<dbReference type="InterPro" id="IPR036869">
    <property type="entry name" value="J_dom_sf"/>
</dbReference>
<dbReference type="SMART" id="SM00271">
    <property type="entry name" value="DnaJ"/>
    <property type="match status" value="1"/>
</dbReference>
<organism evidence="2">
    <name type="scientific">Opuntia streptacantha</name>
    <name type="common">Prickly pear cactus</name>
    <name type="synonym">Opuntia cardona</name>
    <dbReference type="NCBI Taxonomy" id="393608"/>
    <lineage>
        <taxon>Eukaryota</taxon>
        <taxon>Viridiplantae</taxon>
        <taxon>Streptophyta</taxon>
        <taxon>Embryophyta</taxon>
        <taxon>Tracheophyta</taxon>
        <taxon>Spermatophyta</taxon>
        <taxon>Magnoliopsida</taxon>
        <taxon>eudicotyledons</taxon>
        <taxon>Gunneridae</taxon>
        <taxon>Pentapetalae</taxon>
        <taxon>Caryophyllales</taxon>
        <taxon>Cactineae</taxon>
        <taxon>Cactaceae</taxon>
        <taxon>Opuntioideae</taxon>
        <taxon>Opuntia</taxon>
    </lineage>
</organism>
<dbReference type="AlphaFoldDB" id="A0A7C9CJ92"/>
<dbReference type="PANTHER" id="PTHR45286">
    <property type="entry name" value="CHAPERONE DNAJ-DOMAIN SUPERFAMILY PROTEIN"/>
    <property type="match status" value="1"/>
</dbReference>
<accession>A0A7C9CJ92</accession>
<dbReference type="CDD" id="cd06257">
    <property type="entry name" value="DnaJ"/>
    <property type="match status" value="1"/>
</dbReference>
<protein>
    <recommendedName>
        <fullName evidence="1">J domain-containing protein</fullName>
    </recommendedName>
</protein>
<reference evidence="2" key="1">
    <citation type="journal article" date="2013" name="J. Plant Res.">
        <title>Effect of fungi and light on seed germination of three Opuntia species from semiarid lands of central Mexico.</title>
        <authorList>
            <person name="Delgado-Sanchez P."/>
            <person name="Jimenez-Bremont J.F."/>
            <person name="Guerrero-Gonzalez Mde L."/>
            <person name="Flores J."/>
        </authorList>
    </citation>
    <scope>NUCLEOTIDE SEQUENCE</scope>
    <source>
        <tissue evidence="2">Cladode</tissue>
    </source>
</reference>
<sequence length="126" mass="14110">MALYTVIGDSSLAGIRHRRWNMLSLSPEPNPNEKVRCALFFVCPSYRRRWLGTSAESTHPEFSGSENAYEVLGVPETSSFEEIKASFRKLAKETHPDLVTSSDSDPGDSKRFVEILAAYEVLLIAE</sequence>
<dbReference type="EMBL" id="GISG01025845">
    <property type="protein sequence ID" value="MBA4619521.1"/>
    <property type="molecule type" value="Transcribed_RNA"/>
</dbReference>
<dbReference type="PROSITE" id="PS50076">
    <property type="entry name" value="DNAJ_2"/>
    <property type="match status" value="1"/>
</dbReference>
<dbReference type="PANTHER" id="PTHR45286:SF1">
    <property type="entry name" value="CHAPERONE DNAJ-DOMAIN SUPERFAMILY PROTEIN"/>
    <property type="match status" value="1"/>
</dbReference>